<reference evidence="1 2" key="1">
    <citation type="journal article" date="2019" name="Sci. Rep.">
        <title>Orb-weaving spider Araneus ventricosus genome elucidates the spidroin gene catalogue.</title>
        <authorList>
            <person name="Kono N."/>
            <person name="Nakamura H."/>
            <person name="Ohtoshi R."/>
            <person name="Moran D.A.P."/>
            <person name="Shinohara A."/>
            <person name="Yoshida Y."/>
            <person name="Fujiwara M."/>
            <person name="Mori M."/>
            <person name="Tomita M."/>
            <person name="Arakawa K."/>
        </authorList>
    </citation>
    <scope>NUCLEOTIDE SEQUENCE [LARGE SCALE GENOMIC DNA]</scope>
</reference>
<keyword evidence="2" id="KW-1185">Reference proteome</keyword>
<comment type="caution">
    <text evidence="1">The sequence shown here is derived from an EMBL/GenBank/DDBJ whole genome shotgun (WGS) entry which is preliminary data.</text>
</comment>
<proteinExistence type="predicted"/>
<organism evidence="1 2">
    <name type="scientific">Araneus ventricosus</name>
    <name type="common">Orbweaver spider</name>
    <name type="synonym">Epeira ventricosa</name>
    <dbReference type="NCBI Taxonomy" id="182803"/>
    <lineage>
        <taxon>Eukaryota</taxon>
        <taxon>Metazoa</taxon>
        <taxon>Ecdysozoa</taxon>
        <taxon>Arthropoda</taxon>
        <taxon>Chelicerata</taxon>
        <taxon>Arachnida</taxon>
        <taxon>Araneae</taxon>
        <taxon>Araneomorphae</taxon>
        <taxon>Entelegynae</taxon>
        <taxon>Araneoidea</taxon>
        <taxon>Araneidae</taxon>
        <taxon>Araneus</taxon>
    </lineage>
</organism>
<gene>
    <name evidence="1" type="ORF">AVEN_172561_1</name>
</gene>
<dbReference type="Proteomes" id="UP000499080">
    <property type="component" value="Unassembled WGS sequence"/>
</dbReference>
<dbReference type="EMBL" id="BGPR01011443">
    <property type="protein sequence ID" value="GBN51361.1"/>
    <property type="molecule type" value="Genomic_DNA"/>
</dbReference>
<accession>A0A4Y2PJK3</accession>
<sequence>MRVLMRFMKFCPERNLLRDWVQSCWFDTWLLLDNAFSSTDRYGFSEKNALGLSVSWIRFTGSTNRCKYRPAEPSRYSRAMTVPRLPSIERLYRGTETRMHGTPNPPSPTEA</sequence>
<dbReference type="AlphaFoldDB" id="A0A4Y2PJK3"/>
<name>A0A4Y2PJK3_ARAVE</name>
<evidence type="ECO:0000313" key="2">
    <source>
        <dbReference type="Proteomes" id="UP000499080"/>
    </source>
</evidence>
<protein>
    <submittedName>
        <fullName evidence="1">Uncharacterized protein</fullName>
    </submittedName>
</protein>
<evidence type="ECO:0000313" key="1">
    <source>
        <dbReference type="EMBL" id="GBN51361.1"/>
    </source>
</evidence>